<keyword evidence="2" id="KW-0472">Membrane</keyword>
<comment type="caution">
    <text evidence="3">The sequence shown here is derived from an EMBL/GenBank/DDBJ whole genome shotgun (WGS) entry which is preliminary data.</text>
</comment>
<dbReference type="RefSeq" id="WP_120674806.1">
    <property type="nucleotide sequence ID" value="NZ_RBAL01000001.1"/>
</dbReference>
<dbReference type="OrthoDB" id="3415592at2"/>
<dbReference type="EMBL" id="RBAL01000001">
    <property type="protein sequence ID" value="RKN47037.1"/>
    <property type="molecule type" value="Genomic_DNA"/>
</dbReference>
<evidence type="ECO:0000256" key="2">
    <source>
        <dbReference type="SAM" id="Phobius"/>
    </source>
</evidence>
<protein>
    <recommendedName>
        <fullName evidence="5">Tetratricopeptide repeat protein</fullName>
    </recommendedName>
</protein>
<evidence type="ECO:0008006" key="5">
    <source>
        <dbReference type="Google" id="ProtNLM"/>
    </source>
</evidence>
<name>A0A3A9ZI68_9ACTN</name>
<feature type="compositionally biased region" description="Pro residues" evidence="1">
    <location>
        <begin position="21"/>
        <end position="37"/>
    </location>
</feature>
<feature type="compositionally biased region" description="Gly residues" evidence="1">
    <location>
        <begin position="1"/>
        <end position="18"/>
    </location>
</feature>
<dbReference type="AlphaFoldDB" id="A0A3A9ZI68"/>
<evidence type="ECO:0000313" key="4">
    <source>
        <dbReference type="Proteomes" id="UP000272474"/>
    </source>
</evidence>
<feature type="transmembrane region" description="Helical" evidence="2">
    <location>
        <begin position="127"/>
        <end position="148"/>
    </location>
</feature>
<dbReference type="Proteomes" id="UP000272474">
    <property type="component" value="Unassembled WGS sequence"/>
</dbReference>
<evidence type="ECO:0000256" key="1">
    <source>
        <dbReference type="SAM" id="MobiDB-lite"/>
    </source>
</evidence>
<gene>
    <name evidence="3" type="ORF">D7294_02310</name>
</gene>
<keyword evidence="2" id="KW-0812">Transmembrane</keyword>
<keyword evidence="4" id="KW-1185">Reference proteome</keyword>
<organism evidence="3 4">
    <name type="scientific">Streptomyces hoynatensis</name>
    <dbReference type="NCBI Taxonomy" id="1141874"/>
    <lineage>
        <taxon>Bacteria</taxon>
        <taxon>Bacillati</taxon>
        <taxon>Actinomycetota</taxon>
        <taxon>Actinomycetes</taxon>
        <taxon>Kitasatosporales</taxon>
        <taxon>Streptomycetaceae</taxon>
        <taxon>Streptomyces</taxon>
    </lineage>
</organism>
<evidence type="ECO:0000313" key="3">
    <source>
        <dbReference type="EMBL" id="RKN47037.1"/>
    </source>
</evidence>
<feature type="transmembrane region" description="Helical" evidence="2">
    <location>
        <begin position="98"/>
        <end position="115"/>
    </location>
</feature>
<feature type="transmembrane region" description="Helical" evidence="2">
    <location>
        <begin position="47"/>
        <end position="67"/>
    </location>
</feature>
<reference evidence="3 4" key="1">
    <citation type="journal article" date="2014" name="Int. J. Syst. Evol. Microbiol.">
        <title>Streptomyces hoynatensis sp. nov., isolated from deep marine sediment.</title>
        <authorList>
            <person name="Veyisoglu A."/>
            <person name="Sahin N."/>
        </authorList>
    </citation>
    <scope>NUCLEOTIDE SEQUENCE [LARGE SCALE GENOMIC DNA]</scope>
    <source>
        <strain evidence="3 4">KCTC 29097</strain>
    </source>
</reference>
<proteinExistence type="predicted"/>
<accession>A0A3A9ZI68</accession>
<sequence>MSGTGADGTTGYGGGFGGVLPPSPPLPPGAPLPPDRPPTAGLPRDPITAATAALGNLTGLGAGYLFLRRWPRAALAWLVTAAFLFAVLPVTAEGVAGGWVAAYLLCLAALAADAWRLARPPAPRRPGVWVPAAAVVAVAALAAGSVVWCGDAQERALERDLRQELAAADAQVAAVRSDPFDQARDGYDSALATYLGVRAHHPSTDAAAEVPARIDALYEAATAPRGGQDGCAGLEPLRYLADLPEDWDDAEAERLAERAVAELPEPLHACGMQHLDTDPVAAAEPFTELLSEHGDSEYATGLAEELGARQGQAVGALEGDTACEALDEIRGLAGLFGRLPGADFSRLAEEGAAAEPDGLYECGVSRFLAGAFEDARSTLEELIQDHPEDGRVDRARDIVIAARIAAEVPAAGEELPPESGGGGATVRVEVYNDSPYELEVLYTGPRTGRDTVEPCGDCSVYPAGTGEDEFCPRGTDYPHTVLNLPAGEYQLLFGTADEEIRPNGASDSFDSAYIYTYCNYVTEDSLLPGTDV</sequence>
<feature type="transmembrane region" description="Helical" evidence="2">
    <location>
        <begin position="74"/>
        <end position="92"/>
    </location>
</feature>
<feature type="region of interest" description="Disordered" evidence="1">
    <location>
        <begin position="1"/>
        <end position="45"/>
    </location>
</feature>
<keyword evidence="2" id="KW-1133">Transmembrane helix</keyword>